<evidence type="ECO:0000313" key="4">
    <source>
        <dbReference type="Proteomes" id="UP000199079"/>
    </source>
</evidence>
<dbReference type="PANTHER" id="PTHR32494">
    <property type="entry name" value="ALLANTOATE DEIMINASE-RELATED"/>
    <property type="match status" value="1"/>
</dbReference>
<evidence type="ECO:0000313" key="3">
    <source>
        <dbReference type="EMBL" id="SDX81583.1"/>
    </source>
</evidence>
<accession>A0A1H3ES72</accession>
<dbReference type="Proteomes" id="UP000199079">
    <property type="component" value="Unassembled WGS sequence"/>
</dbReference>
<dbReference type="RefSeq" id="WP_021073291.1">
    <property type="nucleotide sequence ID" value="NZ_FNPC01000001.1"/>
</dbReference>
<dbReference type="Gene3D" id="3.40.630.10">
    <property type="entry name" value="Zn peptidases"/>
    <property type="match status" value="1"/>
</dbReference>
<dbReference type="CDD" id="cd03884">
    <property type="entry name" value="M20_bAS"/>
    <property type="match status" value="1"/>
</dbReference>
<reference evidence="4" key="1">
    <citation type="submission" date="2016-10" db="EMBL/GenBank/DDBJ databases">
        <authorList>
            <person name="Varghese N."/>
            <person name="Submissions S."/>
        </authorList>
    </citation>
    <scope>NUCLEOTIDE SEQUENCE [LARGE SCALE GENOMIC DNA]</scope>
    <source>
        <strain evidence="4">DC30,IBRC 10041,KCTC 4046</strain>
    </source>
</reference>
<dbReference type="SUPFAM" id="SSF55031">
    <property type="entry name" value="Bacterial exopeptidase dimerisation domain"/>
    <property type="match status" value="1"/>
</dbReference>
<dbReference type="InterPro" id="IPR010158">
    <property type="entry name" value="Amidase_Cbmase"/>
</dbReference>
<keyword evidence="4" id="KW-1185">Reference proteome</keyword>
<keyword evidence="1 3" id="KW-0378">Hydrolase</keyword>
<dbReference type="EMBL" id="FNPC01000001">
    <property type="protein sequence ID" value="SDX81583.1"/>
    <property type="molecule type" value="Genomic_DNA"/>
</dbReference>
<name>A0A1H3ES72_9EURY</name>
<dbReference type="GeneID" id="43839760"/>
<dbReference type="SUPFAM" id="SSF53187">
    <property type="entry name" value="Zn-dependent exopeptidases"/>
    <property type="match status" value="1"/>
</dbReference>
<feature type="domain" description="Peptidase M20 dimerisation" evidence="2">
    <location>
        <begin position="211"/>
        <end position="310"/>
    </location>
</feature>
<dbReference type="NCBIfam" id="TIGR01879">
    <property type="entry name" value="hydantase"/>
    <property type="match status" value="1"/>
</dbReference>
<dbReference type="Gene3D" id="3.30.70.360">
    <property type="match status" value="1"/>
</dbReference>
<organism evidence="3 4">
    <name type="scientific">Halopenitus persicus</name>
    <dbReference type="NCBI Taxonomy" id="1048396"/>
    <lineage>
        <taxon>Archaea</taxon>
        <taxon>Methanobacteriati</taxon>
        <taxon>Methanobacteriota</taxon>
        <taxon>Stenosarchaea group</taxon>
        <taxon>Halobacteria</taxon>
        <taxon>Halobacteriales</taxon>
        <taxon>Haloferacaceae</taxon>
        <taxon>Halopenitus</taxon>
    </lineage>
</organism>
<evidence type="ECO:0000256" key="1">
    <source>
        <dbReference type="ARBA" id="ARBA00022801"/>
    </source>
</evidence>
<dbReference type="AlphaFoldDB" id="A0A1H3ES72"/>
<dbReference type="GO" id="GO:0016813">
    <property type="term" value="F:hydrolase activity, acting on carbon-nitrogen (but not peptide) bonds, in linear amidines"/>
    <property type="evidence" value="ECO:0007669"/>
    <property type="project" value="InterPro"/>
</dbReference>
<dbReference type="PANTHER" id="PTHR32494:SF5">
    <property type="entry name" value="ALLANTOATE AMIDOHYDROLASE"/>
    <property type="match status" value="1"/>
</dbReference>
<dbReference type="NCBIfam" id="NF006771">
    <property type="entry name" value="PRK09290.1-5"/>
    <property type="match status" value="1"/>
</dbReference>
<gene>
    <name evidence="3" type="ORF">SAMN05216564_101575</name>
</gene>
<dbReference type="NCBIfam" id="NF006769">
    <property type="entry name" value="PRK09290.1-3"/>
    <property type="match status" value="1"/>
</dbReference>
<sequence>MDHSIEIDPDRFRRSFEEYSAIGATDNDGLHRLTLTDEDAAVRDLFVSDLESLGLEVTIDEMGNVFGRRPGTDPDADPVMIGSHLDSQPKGGRFDGQLGVLVALETMRALEDAGIETDRPVEIVNWTNEEGSRFENPLLGSSVFIGNTSLEEAYDLTDDDGIRFEDELERIGYKGDAPCEARPIHSFLELHIEQGPYLEEHGNAVGVVEGVYGMAWLQATIHGHADHAGPTPMHTRTDALTAAAKAIREVESLPLRLSEDAVATVGRIDVEPDSINVIPSRADFTIDVRSYDDDVVDRAIEEAEFEVATAADRAGGEYDFEQIWRIPHTEFSPSVADAAAAAAEAVDASYERMVSGAGHDAKYLNEITDTAMLFVPSADGNTHNEAEFTPWEDCVTGARTFAEATRRLATE</sequence>
<dbReference type="Pfam" id="PF01546">
    <property type="entry name" value="Peptidase_M20"/>
    <property type="match status" value="1"/>
</dbReference>
<dbReference type="PIRSF" id="PIRSF001235">
    <property type="entry name" value="Amidase_carbamoylase"/>
    <property type="match status" value="1"/>
</dbReference>
<evidence type="ECO:0000259" key="2">
    <source>
        <dbReference type="Pfam" id="PF07687"/>
    </source>
</evidence>
<proteinExistence type="predicted"/>
<dbReference type="InterPro" id="IPR036264">
    <property type="entry name" value="Bact_exopeptidase_dim_dom"/>
</dbReference>
<dbReference type="InterPro" id="IPR011650">
    <property type="entry name" value="Peptidase_M20_dimer"/>
</dbReference>
<protein>
    <submittedName>
        <fullName evidence="3">N-carbamoyl-L-amino-acid hydrolase</fullName>
    </submittedName>
</protein>
<dbReference type="Pfam" id="PF07687">
    <property type="entry name" value="M20_dimer"/>
    <property type="match status" value="1"/>
</dbReference>
<dbReference type="InterPro" id="IPR002933">
    <property type="entry name" value="Peptidase_M20"/>
</dbReference>
<dbReference type="OrthoDB" id="35906at2157"/>